<keyword evidence="3" id="KW-1185">Reference proteome</keyword>
<feature type="transmembrane region" description="Helical" evidence="1">
    <location>
        <begin position="62"/>
        <end position="83"/>
    </location>
</feature>
<organism evidence="2 3">
    <name type="scientific">Amycolatopsis magusensis</name>
    <dbReference type="NCBI Taxonomy" id="882444"/>
    <lineage>
        <taxon>Bacteria</taxon>
        <taxon>Bacillati</taxon>
        <taxon>Actinomycetota</taxon>
        <taxon>Actinomycetes</taxon>
        <taxon>Pseudonocardiales</taxon>
        <taxon>Pseudonocardiaceae</taxon>
        <taxon>Amycolatopsis</taxon>
    </lineage>
</organism>
<keyword evidence="1" id="KW-0472">Membrane</keyword>
<keyword evidence="1" id="KW-0812">Transmembrane</keyword>
<evidence type="ECO:0000256" key="1">
    <source>
        <dbReference type="SAM" id="Phobius"/>
    </source>
</evidence>
<name>A0ABS4PZ64_9PSEU</name>
<evidence type="ECO:0008006" key="4">
    <source>
        <dbReference type="Google" id="ProtNLM"/>
    </source>
</evidence>
<protein>
    <recommendedName>
        <fullName evidence="4">FUSC family protein</fullName>
    </recommendedName>
</protein>
<gene>
    <name evidence="2" type="ORF">JOM49_006248</name>
</gene>
<comment type="caution">
    <text evidence="2">The sequence shown here is derived from an EMBL/GenBank/DDBJ whole genome shotgun (WGS) entry which is preliminary data.</text>
</comment>
<dbReference type="EMBL" id="JAGGMS010000001">
    <property type="protein sequence ID" value="MBP2184722.1"/>
    <property type="molecule type" value="Genomic_DNA"/>
</dbReference>
<sequence length="89" mass="9547">MTLLRTLPVRDRPGRRAWLGPLSLLLAVLCWFLPLGSVAMAAVAIACATASILTDREYRLDWTAVAGASIAAGQLFFTVFLMAMEAAGH</sequence>
<dbReference type="RefSeq" id="WP_209667698.1">
    <property type="nucleotide sequence ID" value="NZ_JAGGMS010000001.1"/>
</dbReference>
<keyword evidence="1" id="KW-1133">Transmembrane helix</keyword>
<accession>A0ABS4PZ64</accession>
<evidence type="ECO:0000313" key="2">
    <source>
        <dbReference type="EMBL" id="MBP2184722.1"/>
    </source>
</evidence>
<dbReference type="Proteomes" id="UP000741013">
    <property type="component" value="Unassembled WGS sequence"/>
</dbReference>
<reference evidence="2 3" key="1">
    <citation type="submission" date="2021-03" db="EMBL/GenBank/DDBJ databases">
        <title>Sequencing the genomes of 1000 actinobacteria strains.</title>
        <authorList>
            <person name="Klenk H.-P."/>
        </authorList>
    </citation>
    <scope>NUCLEOTIDE SEQUENCE [LARGE SCALE GENOMIC DNA]</scope>
    <source>
        <strain evidence="2 3">DSM 45510</strain>
    </source>
</reference>
<evidence type="ECO:0000313" key="3">
    <source>
        <dbReference type="Proteomes" id="UP000741013"/>
    </source>
</evidence>
<proteinExistence type="predicted"/>